<dbReference type="Pfam" id="PF03004">
    <property type="entry name" value="Transposase_24"/>
    <property type="match status" value="1"/>
</dbReference>
<feature type="coiled-coil region" evidence="1">
    <location>
        <begin position="443"/>
        <end position="477"/>
    </location>
</feature>
<dbReference type="STRING" id="1194695.A0A5A7SPZ3"/>
<dbReference type="EMBL" id="SSTE01021882">
    <property type="protein sequence ID" value="KAA0032076.1"/>
    <property type="molecule type" value="Genomic_DNA"/>
</dbReference>
<evidence type="ECO:0000313" key="3">
    <source>
        <dbReference type="EMBL" id="KAA0032076.1"/>
    </source>
</evidence>
<evidence type="ECO:0000313" key="4">
    <source>
        <dbReference type="Proteomes" id="UP000321393"/>
    </source>
</evidence>
<dbReference type="Proteomes" id="UP000321393">
    <property type="component" value="Unassembled WGS sequence"/>
</dbReference>
<comment type="caution">
    <text evidence="3">The sequence shown here is derived from an EMBL/GenBank/DDBJ whole genome shotgun (WGS) entry which is preliminary data.</text>
</comment>
<feature type="compositionally biased region" description="Basic and acidic residues" evidence="2">
    <location>
        <begin position="162"/>
        <end position="176"/>
    </location>
</feature>
<reference evidence="3 4" key="1">
    <citation type="submission" date="2019-08" db="EMBL/GenBank/DDBJ databases">
        <title>Draft genome sequences of two oriental melons (Cucumis melo L. var makuwa).</title>
        <authorList>
            <person name="Kwon S.-Y."/>
        </authorList>
    </citation>
    <scope>NUCLEOTIDE SEQUENCE [LARGE SCALE GENOMIC DNA]</scope>
    <source>
        <strain evidence="4">cv. SW 3</strain>
        <tissue evidence="3">Leaf</tissue>
    </source>
</reference>
<dbReference type="Pfam" id="PF02992">
    <property type="entry name" value="Transposase_21"/>
    <property type="match status" value="1"/>
</dbReference>
<protein>
    <submittedName>
        <fullName evidence="3">Transposase</fullName>
    </submittedName>
</protein>
<feature type="region of interest" description="Disordered" evidence="2">
    <location>
        <begin position="162"/>
        <end position="186"/>
    </location>
</feature>
<dbReference type="PANTHER" id="PTHR10775:SF185">
    <property type="entry name" value="OS08G0208400 PROTEIN"/>
    <property type="match status" value="1"/>
</dbReference>
<dbReference type="OrthoDB" id="1921870at2759"/>
<sequence length="490" mass="56525">MIAREENFDDGDGFDDEVPGDVDEIDTTDAAGWKHFDRELSHFASEPRNVRLGLALDGFNPFENMSTAYSMWLVVLIPYNLPPWKCMKESNFFMSLLVPGPKSPGKEIDTINDFPSYGDLSGWSMKGYQACPTCKEDTSSFGIKGKISFMGHRHYLPSDHIWRRSRQHDGKPERRSQSRTKKRERGVRGYGRNIELDKFVKKHGKVKIEINEEEGKPVTTFAPKIALGIGTAVRNTILLSCENWKAIPMDVKELMIDRSETHFEFDPTTMIVRKYLDEKMQNIFREFRAGLHKYYCKFDDFIEARANPPDKITHEDWNMMCDRWETDAWKKKQETNKRSRSAVKFNHVIGAKSFLQVRHELEKKKGCDVDEVEVFQETHFREKEGWINDKAKDAYRIIAESTEAGVQTISSAKACKIVLGSHSMQIVNLKSGESLGSNVSSTREKEKNEMAYLKEVNEKLTHELAKWEQRWTDIKKEVGSRGGRRRGRGS</sequence>
<feature type="region of interest" description="Disordered" evidence="2">
    <location>
        <begin position="1"/>
        <end position="22"/>
    </location>
</feature>
<dbReference type="PANTHER" id="PTHR10775">
    <property type="entry name" value="OS08G0208400 PROTEIN"/>
    <property type="match status" value="1"/>
</dbReference>
<dbReference type="InterPro" id="IPR004252">
    <property type="entry name" value="Probable_transposase_24"/>
</dbReference>
<dbReference type="AlphaFoldDB" id="A0A5A7SPZ3"/>
<accession>A0A5A7SPZ3</accession>
<gene>
    <name evidence="3" type="ORF">E6C27_scaffold223G00450</name>
</gene>
<dbReference type="InterPro" id="IPR004242">
    <property type="entry name" value="Transposase_21"/>
</dbReference>
<feature type="compositionally biased region" description="Acidic residues" evidence="2">
    <location>
        <begin position="7"/>
        <end position="22"/>
    </location>
</feature>
<proteinExistence type="predicted"/>
<keyword evidence="1" id="KW-0175">Coiled coil</keyword>
<name>A0A5A7SPZ3_CUCMM</name>
<evidence type="ECO:0000256" key="2">
    <source>
        <dbReference type="SAM" id="MobiDB-lite"/>
    </source>
</evidence>
<organism evidence="3 4">
    <name type="scientific">Cucumis melo var. makuwa</name>
    <name type="common">Oriental melon</name>
    <dbReference type="NCBI Taxonomy" id="1194695"/>
    <lineage>
        <taxon>Eukaryota</taxon>
        <taxon>Viridiplantae</taxon>
        <taxon>Streptophyta</taxon>
        <taxon>Embryophyta</taxon>
        <taxon>Tracheophyta</taxon>
        <taxon>Spermatophyta</taxon>
        <taxon>Magnoliopsida</taxon>
        <taxon>eudicotyledons</taxon>
        <taxon>Gunneridae</taxon>
        <taxon>Pentapetalae</taxon>
        <taxon>rosids</taxon>
        <taxon>fabids</taxon>
        <taxon>Cucurbitales</taxon>
        <taxon>Cucurbitaceae</taxon>
        <taxon>Benincaseae</taxon>
        <taxon>Cucumis</taxon>
    </lineage>
</organism>
<evidence type="ECO:0000256" key="1">
    <source>
        <dbReference type="SAM" id="Coils"/>
    </source>
</evidence>